<feature type="transmembrane region" description="Helical" evidence="1">
    <location>
        <begin position="354"/>
        <end position="373"/>
    </location>
</feature>
<dbReference type="Gene3D" id="2.60.120.200">
    <property type="match status" value="1"/>
</dbReference>
<keyword evidence="1" id="KW-0472">Membrane</keyword>
<dbReference type="AlphaFoldDB" id="X0TV90"/>
<keyword evidence="1" id="KW-0812">Transmembrane</keyword>
<comment type="caution">
    <text evidence="2">The sequence shown here is derived from an EMBL/GenBank/DDBJ whole genome shotgun (WGS) entry which is preliminary data.</text>
</comment>
<evidence type="ECO:0000256" key="1">
    <source>
        <dbReference type="SAM" id="Phobius"/>
    </source>
</evidence>
<protein>
    <submittedName>
        <fullName evidence="2">Uncharacterized protein</fullName>
    </submittedName>
</protein>
<keyword evidence="1" id="KW-1133">Transmembrane helix</keyword>
<sequence length="424" mass="47262">MKRRKSILVLTLFLVCIGSISSIENIESQEKDLQIKRALHILAPDESEYGYISKNIHEATINDSRVEFHASVNILKVQSKSPGIVLQIDARGTSHSEESDYGATSSKDELRYAFRLATDGSVIFYYPFMDSSAAVTVKDGWKLGEWIHLAIIVDTDSAKFYINEVVVDESDSELSPKPGGFYVSKIGMGKTDRLRRGMEAFITRVLLVKDGSNIFSENFADNLGSYEIKKSTNAIVQVIDLVRFTSIEVFSSLKSIPAGDSALPRARLLDSSLNGISNKTIIFEYQFNDIWVKIGESQTNHNGTAELTWKVPHDLQGYISIRAIFQGDTEFAESLSKNLTLQVTLTSGPKIETLITIFSIFTLGLVGIVYLSYRLGRIKFLSILLPIICSISLLFSLPILANTFEIQTYVAYEPTKVSLQIFDT</sequence>
<name>X0TV90_9ZZZZ</name>
<dbReference type="InterPro" id="IPR013320">
    <property type="entry name" value="ConA-like_dom_sf"/>
</dbReference>
<proteinExistence type="predicted"/>
<evidence type="ECO:0000313" key="2">
    <source>
        <dbReference type="EMBL" id="GAF80035.1"/>
    </source>
</evidence>
<dbReference type="SUPFAM" id="SSF49899">
    <property type="entry name" value="Concanavalin A-like lectins/glucanases"/>
    <property type="match status" value="1"/>
</dbReference>
<reference evidence="2" key="1">
    <citation type="journal article" date="2014" name="Front. Microbiol.">
        <title>High frequency of phylogenetically diverse reductive dehalogenase-homologous genes in deep subseafloor sedimentary metagenomes.</title>
        <authorList>
            <person name="Kawai M."/>
            <person name="Futagami T."/>
            <person name="Toyoda A."/>
            <person name="Takaki Y."/>
            <person name="Nishi S."/>
            <person name="Hori S."/>
            <person name="Arai W."/>
            <person name="Tsubouchi T."/>
            <person name="Morono Y."/>
            <person name="Uchiyama I."/>
            <person name="Ito T."/>
            <person name="Fujiyama A."/>
            <person name="Inagaki F."/>
            <person name="Takami H."/>
        </authorList>
    </citation>
    <scope>NUCLEOTIDE SEQUENCE</scope>
    <source>
        <strain evidence="2">Expedition CK06-06</strain>
    </source>
</reference>
<dbReference type="EMBL" id="BARS01003256">
    <property type="protein sequence ID" value="GAF80035.1"/>
    <property type="molecule type" value="Genomic_DNA"/>
</dbReference>
<feature type="non-terminal residue" evidence="2">
    <location>
        <position position="424"/>
    </location>
</feature>
<feature type="transmembrane region" description="Helical" evidence="1">
    <location>
        <begin position="380"/>
        <end position="401"/>
    </location>
</feature>
<accession>X0TV90</accession>
<organism evidence="2">
    <name type="scientific">marine sediment metagenome</name>
    <dbReference type="NCBI Taxonomy" id="412755"/>
    <lineage>
        <taxon>unclassified sequences</taxon>
        <taxon>metagenomes</taxon>
        <taxon>ecological metagenomes</taxon>
    </lineage>
</organism>
<gene>
    <name evidence="2" type="ORF">S01H1_06291</name>
</gene>